<feature type="binding site" evidence="1">
    <location>
        <position position="178"/>
    </location>
    <ligand>
        <name>Mn(2+)</name>
        <dbReference type="ChEBI" id="CHEBI:29035"/>
        <label>2</label>
    </ligand>
</feature>
<keyword evidence="1" id="KW-0479">Metal-binding</keyword>
<dbReference type="SUPFAM" id="SSF55031">
    <property type="entry name" value="Bacterial exopeptidase dimerisation domain"/>
    <property type="match status" value="1"/>
</dbReference>
<dbReference type="Pfam" id="PF07687">
    <property type="entry name" value="M20_dimer"/>
    <property type="match status" value="1"/>
</dbReference>
<dbReference type="Proteomes" id="UP000184079">
    <property type="component" value="Unassembled WGS sequence"/>
</dbReference>
<dbReference type="SUPFAM" id="SSF53187">
    <property type="entry name" value="Zn-dependent exopeptidases"/>
    <property type="match status" value="1"/>
</dbReference>
<sequence length="431" mass="46788">MAIELKDKLMNWRRDLHQHPETGFLEMRTASIVAGVLSELGFTLQMGKEVMSEAHCMGKPDAKETALHYTWACDHGANDSFVAFFKEGFTGIVATLKTNRPGPTIAYRFDMDALDIHESEAFDHVPTKLDFRSQVDGKMHACGHDAHTAIGLGLATYLAAEKEKLSGTIKLIFQPAEEGTRGAKSMVEANVVRDVDYFIASHIGTGVPYGHFLAANNGFLATSKLDVTFKGTAAHAGGNPEQGRNALLAAAAATLNMHAISRHSDGTSRINVGELHAGSGRNIIAHHATMKVETRGEHAGINQYIKEQVESIVAGAATMYQVDYDIETVGEAIHCKCSEELAHILYRCANASSDIEHVELQKDAGAGSEDATYFMEAVQKNGGLASYCIFGTELAAGHHNEKFDIDEETLLPAVKILYQSVYEILKKEHGA</sequence>
<accession>A0A1M5WS67</accession>
<feature type="binding site" evidence="1">
    <location>
        <position position="202"/>
    </location>
    <ligand>
        <name>Mn(2+)</name>
        <dbReference type="ChEBI" id="CHEBI:29035"/>
        <label>2</label>
    </ligand>
</feature>
<keyword evidence="1" id="KW-0464">Manganese</keyword>
<dbReference type="PANTHER" id="PTHR30575">
    <property type="entry name" value="PEPTIDASE M20"/>
    <property type="match status" value="1"/>
</dbReference>
<evidence type="ECO:0000256" key="1">
    <source>
        <dbReference type="PIRSR" id="PIRSR005962-1"/>
    </source>
</evidence>
<dbReference type="OrthoDB" id="9776731at2"/>
<dbReference type="EMBL" id="FQXD01000018">
    <property type="protein sequence ID" value="SHH90360.1"/>
    <property type="molecule type" value="Genomic_DNA"/>
</dbReference>
<proteinExistence type="predicted"/>
<feature type="domain" description="Peptidase M20 dimerisation" evidence="2">
    <location>
        <begin position="226"/>
        <end position="314"/>
    </location>
</feature>
<comment type="cofactor">
    <cofactor evidence="1">
        <name>Mn(2+)</name>
        <dbReference type="ChEBI" id="CHEBI:29035"/>
    </cofactor>
    <text evidence="1">The Mn(2+) ion enhances activity.</text>
</comment>
<evidence type="ECO:0000259" key="2">
    <source>
        <dbReference type="Pfam" id="PF07687"/>
    </source>
</evidence>
<reference evidence="4" key="1">
    <citation type="submission" date="2016-11" db="EMBL/GenBank/DDBJ databases">
        <authorList>
            <person name="Varghese N."/>
            <person name="Submissions S."/>
        </authorList>
    </citation>
    <scope>NUCLEOTIDE SEQUENCE [LARGE SCALE GENOMIC DNA]</scope>
    <source>
        <strain evidence="4">CGMCC 1.6496</strain>
    </source>
</reference>
<feature type="binding site" evidence="1">
    <location>
        <position position="142"/>
    </location>
    <ligand>
        <name>Mn(2+)</name>
        <dbReference type="ChEBI" id="CHEBI:29035"/>
        <label>2</label>
    </ligand>
</feature>
<dbReference type="Gene3D" id="3.40.630.10">
    <property type="entry name" value="Zn peptidases"/>
    <property type="match status" value="1"/>
</dbReference>
<feature type="binding site" evidence="1">
    <location>
        <position position="399"/>
    </location>
    <ligand>
        <name>Mn(2+)</name>
        <dbReference type="ChEBI" id="CHEBI:29035"/>
        <label>2</label>
    </ligand>
</feature>
<dbReference type="GO" id="GO:0046657">
    <property type="term" value="P:folic acid catabolic process"/>
    <property type="evidence" value="ECO:0007669"/>
    <property type="project" value="TreeGrafter"/>
</dbReference>
<dbReference type="InterPro" id="IPR036264">
    <property type="entry name" value="Bact_exopeptidase_dim_dom"/>
</dbReference>
<protein>
    <submittedName>
        <fullName evidence="3">Aminobenzoyl-glutamate utilization protein A</fullName>
    </submittedName>
</protein>
<dbReference type="InterPro" id="IPR002933">
    <property type="entry name" value="Peptidase_M20"/>
</dbReference>
<dbReference type="InterPro" id="IPR017439">
    <property type="entry name" value="Amidohydrolase"/>
</dbReference>
<gene>
    <name evidence="3" type="ORF">SAMN05421807_11847</name>
</gene>
<dbReference type="NCBIfam" id="TIGR01891">
    <property type="entry name" value="amidohydrolases"/>
    <property type="match status" value="1"/>
</dbReference>
<evidence type="ECO:0000313" key="3">
    <source>
        <dbReference type="EMBL" id="SHH90360.1"/>
    </source>
</evidence>
<dbReference type="InterPro" id="IPR052030">
    <property type="entry name" value="Peptidase_M20/M20A_hydrolases"/>
</dbReference>
<dbReference type="Pfam" id="PF01546">
    <property type="entry name" value="Peptidase_M20"/>
    <property type="match status" value="1"/>
</dbReference>
<dbReference type="GO" id="GO:0005737">
    <property type="term" value="C:cytoplasm"/>
    <property type="evidence" value="ECO:0007669"/>
    <property type="project" value="TreeGrafter"/>
</dbReference>
<name>A0A1M5WS67_9BACI</name>
<dbReference type="GO" id="GO:0046872">
    <property type="term" value="F:metal ion binding"/>
    <property type="evidence" value="ECO:0007669"/>
    <property type="project" value="UniProtKB-KW"/>
</dbReference>
<dbReference type="PIRSF" id="PIRSF005962">
    <property type="entry name" value="Pept_M20D_amidohydro"/>
    <property type="match status" value="1"/>
</dbReference>
<dbReference type="InterPro" id="IPR011650">
    <property type="entry name" value="Peptidase_M20_dimer"/>
</dbReference>
<evidence type="ECO:0000313" key="4">
    <source>
        <dbReference type="Proteomes" id="UP000184079"/>
    </source>
</evidence>
<feature type="binding site" evidence="1">
    <location>
        <position position="144"/>
    </location>
    <ligand>
        <name>Mn(2+)</name>
        <dbReference type="ChEBI" id="CHEBI:29035"/>
        <label>2</label>
    </ligand>
</feature>
<dbReference type="GO" id="GO:0016805">
    <property type="term" value="F:dipeptidase activity"/>
    <property type="evidence" value="ECO:0007669"/>
    <property type="project" value="TreeGrafter"/>
</dbReference>
<dbReference type="GO" id="GO:0071713">
    <property type="term" value="F:para-aminobenzoyl-glutamate hydrolase activity"/>
    <property type="evidence" value="ECO:0007669"/>
    <property type="project" value="TreeGrafter"/>
</dbReference>
<dbReference type="PANTHER" id="PTHR30575:SF3">
    <property type="entry name" value="PEPTIDASE M20 DIMERISATION DOMAIN-CONTAINING PROTEIN"/>
    <property type="match status" value="1"/>
</dbReference>
<dbReference type="AlphaFoldDB" id="A0A1M5WS67"/>
<organism evidence="3 4">
    <name type="scientific">Virgibacillus chiguensis</name>
    <dbReference type="NCBI Taxonomy" id="411959"/>
    <lineage>
        <taxon>Bacteria</taxon>
        <taxon>Bacillati</taxon>
        <taxon>Bacillota</taxon>
        <taxon>Bacilli</taxon>
        <taxon>Bacillales</taxon>
        <taxon>Bacillaceae</taxon>
        <taxon>Virgibacillus</taxon>
    </lineage>
</organism>
<keyword evidence="4" id="KW-1185">Reference proteome</keyword>